<dbReference type="Proteomes" id="UP000199687">
    <property type="component" value="Unassembled WGS sequence"/>
</dbReference>
<name>A0A1H9U1W1_9BACI</name>
<dbReference type="PROSITE" id="PS51186">
    <property type="entry name" value="GNAT"/>
    <property type="match status" value="1"/>
</dbReference>
<dbReference type="OrthoDB" id="9799092at2"/>
<dbReference type="PANTHER" id="PTHR43420:SF12">
    <property type="entry name" value="N-ACETYLTRANSFERASE DOMAIN-CONTAINING PROTEIN"/>
    <property type="match status" value="1"/>
</dbReference>
<keyword evidence="5" id="KW-1185">Reference proteome</keyword>
<dbReference type="InterPro" id="IPR050680">
    <property type="entry name" value="YpeA/RimI_acetyltransf"/>
</dbReference>
<evidence type="ECO:0000313" key="4">
    <source>
        <dbReference type="EMBL" id="SES03248.1"/>
    </source>
</evidence>
<keyword evidence="2" id="KW-0012">Acyltransferase</keyword>
<reference evidence="4 5" key="1">
    <citation type="submission" date="2016-10" db="EMBL/GenBank/DDBJ databases">
        <authorList>
            <person name="de Groot N.N."/>
        </authorList>
    </citation>
    <scope>NUCLEOTIDE SEQUENCE [LARGE SCALE GENOMIC DNA]</scope>
    <source>
        <strain evidence="4 5">CGMCC 1.7727</strain>
    </source>
</reference>
<proteinExistence type="predicted"/>
<evidence type="ECO:0000259" key="3">
    <source>
        <dbReference type="PROSITE" id="PS51186"/>
    </source>
</evidence>
<dbReference type="SUPFAM" id="SSF55729">
    <property type="entry name" value="Acyl-CoA N-acyltransferases (Nat)"/>
    <property type="match status" value="1"/>
</dbReference>
<dbReference type="STRING" id="531814.SAMN04487944_115131"/>
<dbReference type="CDD" id="cd04301">
    <property type="entry name" value="NAT_SF"/>
    <property type="match status" value="1"/>
</dbReference>
<organism evidence="4 5">
    <name type="scientific">Gracilibacillus ureilyticus</name>
    <dbReference type="NCBI Taxonomy" id="531814"/>
    <lineage>
        <taxon>Bacteria</taxon>
        <taxon>Bacillati</taxon>
        <taxon>Bacillota</taxon>
        <taxon>Bacilli</taxon>
        <taxon>Bacillales</taxon>
        <taxon>Bacillaceae</taxon>
        <taxon>Gracilibacillus</taxon>
    </lineage>
</organism>
<feature type="domain" description="N-acetyltransferase" evidence="3">
    <location>
        <begin position="1"/>
        <end position="88"/>
    </location>
</feature>
<dbReference type="InterPro" id="IPR000182">
    <property type="entry name" value="GNAT_dom"/>
</dbReference>
<keyword evidence="1 4" id="KW-0808">Transferase</keyword>
<protein>
    <submittedName>
        <fullName evidence="4">Acetyltransferase (GNAT) family protein</fullName>
    </submittedName>
</protein>
<accession>A0A1H9U1W1</accession>
<dbReference type="RefSeq" id="WP_139180327.1">
    <property type="nucleotide sequence ID" value="NZ_FOGL01000015.1"/>
</dbReference>
<dbReference type="EMBL" id="FOGL01000015">
    <property type="protein sequence ID" value="SES03248.1"/>
    <property type="molecule type" value="Genomic_DNA"/>
</dbReference>
<dbReference type="InterPro" id="IPR016181">
    <property type="entry name" value="Acyl_CoA_acyltransferase"/>
</dbReference>
<dbReference type="Gene3D" id="3.40.630.30">
    <property type="match status" value="1"/>
</dbReference>
<dbReference type="GO" id="GO:0016747">
    <property type="term" value="F:acyltransferase activity, transferring groups other than amino-acyl groups"/>
    <property type="evidence" value="ECO:0007669"/>
    <property type="project" value="InterPro"/>
</dbReference>
<evidence type="ECO:0000256" key="2">
    <source>
        <dbReference type="ARBA" id="ARBA00023315"/>
    </source>
</evidence>
<gene>
    <name evidence="4" type="ORF">SAMN04487944_115131</name>
</gene>
<evidence type="ECO:0000313" key="5">
    <source>
        <dbReference type="Proteomes" id="UP000199687"/>
    </source>
</evidence>
<sequence length="92" mass="10673">METGDKFASIEFVATSSAFRGKGVATAIMSYLLTLHEYDYYILEVADTNTNAVKLYEKLGFMEFKRVKQKFSKKAGINYRVYMKYEKEADRL</sequence>
<dbReference type="AlphaFoldDB" id="A0A1H9U1W1"/>
<evidence type="ECO:0000256" key="1">
    <source>
        <dbReference type="ARBA" id="ARBA00022679"/>
    </source>
</evidence>
<dbReference type="Pfam" id="PF00583">
    <property type="entry name" value="Acetyltransf_1"/>
    <property type="match status" value="1"/>
</dbReference>
<dbReference type="PANTHER" id="PTHR43420">
    <property type="entry name" value="ACETYLTRANSFERASE"/>
    <property type="match status" value="1"/>
</dbReference>